<dbReference type="PROSITE" id="PS51078">
    <property type="entry name" value="ICLR_ED"/>
    <property type="match status" value="1"/>
</dbReference>
<evidence type="ECO:0000256" key="3">
    <source>
        <dbReference type="ARBA" id="ARBA00023163"/>
    </source>
</evidence>
<keyword evidence="2" id="KW-0238">DNA-binding</keyword>
<feature type="domain" description="HTH iclR-type" evidence="4">
    <location>
        <begin position="14"/>
        <end position="76"/>
    </location>
</feature>
<sequence>MASTTVTETAPTSVKSALRTVELLELLASSPRPMSLAEVHRELPYPKSSLLVLLRTLVGRGWLQFEPGAGRYSIGLRALLAGSSYLERDLVAQFSGPLLRRLGEELDETVHVARLDGSDVIYLASRESTHHLRSTSRVGRRLPANACSLGKALLSARSDDVVDALLPKELESRTPHTLADRPSLFADLAKTRERGWAREIGENTPGLACVAVAIPHGGSAVDAISCSIPIEKFDPEVEARVVSALRATAAELSGLVDLASGADNAS</sequence>
<evidence type="ECO:0000256" key="2">
    <source>
        <dbReference type="ARBA" id="ARBA00023125"/>
    </source>
</evidence>
<dbReference type="InterPro" id="IPR036388">
    <property type="entry name" value="WH-like_DNA-bd_sf"/>
</dbReference>
<dbReference type="Gene3D" id="1.10.10.10">
    <property type="entry name" value="Winged helix-like DNA-binding domain superfamily/Winged helix DNA-binding domain"/>
    <property type="match status" value="1"/>
</dbReference>
<comment type="caution">
    <text evidence="6">The sequence shown here is derived from an EMBL/GenBank/DDBJ whole genome shotgun (WGS) entry which is preliminary data.</text>
</comment>
<evidence type="ECO:0000259" key="4">
    <source>
        <dbReference type="PROSITE" id="PS51077"/>
    </source>
</evidence>
<evidence type="ECO:0000259" key="5">
    <source>
        <dbReference type="PROSITE" id="PS51078"/>
    </source>
</evidence>
<dbReference type="Proteomes" id="UP000629365">
    <property type="component" value="Unassembled WGS sequence"/>
</dbReference>
<dbReference type="EMBL" id="BMCM01000001">
    <property type="protein sequence ID" value="GGD69531.1"/>
    <property type="molecule type" value="Genomic_DNA"/>
</dbReference>
<dbReference type="Pfam" id="PF09339">
    <property type="entry name" value="HTH_IclR"/>
    <property type="match status" value="1"/>
</dbReference>
<dbReference type="InterPro" id="IPR005471">
    <property type="entry name" value="Tscrpt_reg_IclR_N"/>
</dbReference>
<organism evidence="6 7">
    <name type="scientific">Microbacterium murale</name>
    <dbReference type="NCBI Taxonomy" id="1081040"/>
    <lineage>
        <taxon>Bacteria</taxon>
        <taxon>Bacillati</taxon>
        <taxon>Actinomycetota</taxon>
        <taxon>Actinomycetes</taxon>
        <taxon>Micrococcales</taxon>
        <taxon>Microbacteriaceae</taxon>
        <taxon>Microbacterium</taxon>
    </lineage>
</organism>
<evidence type="ECO:0000256" key="1">
    <source>
        <dbReference type="ARBA" id="ARBA00023015"/>
    </source>
</evidence>
<dbReference type="InterPro" id="IPR050707">
    <property type="entry name" value="HTH_MetabolicPath_Reg"/>
</dbReference>
<proteinExistence type="predicted"/>
<dbReference type="SUPFAM" id="SSF55781">
    <property type="entry name" value="GAF domain-like"/>
    <property type="match status" value="1"/>
</dbReference>
<dbReference type="SMART" id="SM00346">
    <property type="entry name" value="HTH_ICLR"/>
    <property type="match status" value="1"/>
</dbReference>
<dbReference type="Pfam" id="PF01614">
    <property type="entry name" value="IclR_C"/>
    <property type="match status" value="1"/>
</dbReference>
<feature type="domain" description="IclR-ED" evidence="5">
    <location>
        <begin position="77"/>
        <end position="258"/>
    </location>
</feature>
<dbReference type="RefSeq" id="WP_188435501.1">
    <property type="nucleotide sequence ID" value="NZ_BMCM01000001.1"/>
</dbReference>
<dbReference type="PANTHER" id="PTHR30136:SF24">
    <property type="entry name" value="HTH-TYPE TRANSCRIPTIONAL REPRESSOR ALLR"/>
    <property type="match status" value="1"/>
</dbReference>
<dbReference type="SUPFAM" id="SSF46785">
    <property type="entry name" value="Winged helix' DNA-binding domain"/>
    <property type="match status" value="1"/>
</dbReference>
<keyword evidence="7" id="KW-1185">Reference proteome</keyword>
<dbReference type="PROSITE" id="PS51077">
    <property type="entry name" value="HTH_ICLR"/>
    <property type="match status" value="1"/>
</dbReference>
<keyword evidence="1" id="KW-0805">Transcription regulation</keyword>
<protein>
    <submittedName>
        <fullName evidence="6">IclR family transcriptional regulator</fullName>
    </submittedName>
</protein>
<dbReference type="InterPro" id="IPR029016">
    <property type="entry name" value="GAF-like_dom_sf"/>
</dbReference>
<name>A0ABQ1RIM0_9MICO</name>
<evidence type="ECO:0000313" key="6">
    <source>
        <dbReference type="EMBL" id="GGD69531.1"/>
    </source>
</evidence>
<accession>A0ABQ1RIM0</accession>
<evidence type="ECO:0000313" key="7">
    <source>
        <dbReference type="Proteomes" id="UP000629365"/>
    </source>
</evidence>
<keyword evidence="3" id="KW-0804">Transcription</keyword>
<dbReference type="InterPro" id="IPR036390">
    <property type="entry name" value="WH_DNA-bd_sf"/>
</dbReference>
<dbReference type="Gene3D" id="3.30.450.40">
    <property type="match status" value="1"/>
</dbReference>
<reference evidence="7" key="1">
    <citation type="journal article" date="2019" name="Int. J. Syst. Evol. Microbiol.">
        <title>The Global Catalogue of Microorganisms (GCM) 10K type strain sequencing project: providing services to taxonomists for standard genome sequencing and annotation.</title>
        <authorList>
            <consortium name="The Broad Institute Genomics Platform"/>
            <consortium name="The Broad Institute Genome Sequencing Center for Infectious Disease"/>
            <person name="Wu L."/>
            <person name="Ma J."/>
        </authorList>
    </citation>
    <scope>NUCLEOTIDE SEQUENCE [LARGE SCALE GENOMIC DNA]</scope>
    <source>
        <strain evidence="7">CCM 7640</strain>
    </source>
</reference>
<dbReference type="PANTHER" id="PTHR30136">
    <property type="entry name" value="HELIX-TURN-HELIX TRANSCRIPTIONAL REGULATOR, ICLR FAMILY"/>
    <property type="match status" value="1"/>
</dbReference>
<dbReference type="InterPro" id="IPR014757">
    <property type="entry name" value="Tscrpt_reg_IclR_C"/>
</dbReference>
<gene>
    <name evidence="6" type="ORF">GCM10007269_10810</name>
</gene>